<dbReference type="Proteomes" id="UP001501265">
    <property type="component" value="Unassembled WGS sequence"/>
</dbReference>
<dbReference type="SUPFAM" id="SSF51735">
    <property type="entry name" value="NAD(P)-binding Rossmann-fold domains"/>
    <property type="match status" value="1"/>
</dbReference>
<accession>A0ABP9CNA3</accession>
<dbReference type="SMART" id="SM00822">
    <property type="entry name" value="PKS_KR"/>
    <property type="match status" value="1"/>
</dbReference>
<evidence type="ECO:0000313" key="9">
    <source>
        <dbReference type="Proteomes" id="UP001501265"/>
    </source>
</evidence>
<evidence type="ECO:0000313" key="8">
    <source>
        <dbReference type="EMBL" id="GAA4814085.1"/>
    </source>
</evidence>
<feature type="region of interest" description="N-terminal hotdog fold" evidence="3">
    <location>
        <begin position="1307"/>
        <end position="1446"/>
    </location>
</feature>
<organism evidence="8 9">
    <name type="scientific">Streptomyces ziwulingensis</name>
    <dbReference type="NCBI Taxonomy" id="1045501"/>
    <lineage>
        <taxon>Bacteria</taxon>
        <taxon>Bacillati</taxon>
        <taxon>Actinomycetota</taxon>
        <taxon>Actinomycetes</taxon>
        <taxon>Kitasatosporales</taxon>
        <taxon>Streptomycetaceae</taxon>
        <taxon>Streptomyces</taxon>
    </lineage>
</organism>
<dbReference type="InterPro" id="IPR042104">
    <property type="entry name" value="PKS_dehydratase_sf"/>
</dbReference>
<evidence type="ECO:0000259" key="6">
    <source>
        <dbReference type="PROSITE" id="PS52004"/>
    </source>
</evidence>
<dbReference type="InterPro" id="IPR049900">
    <property type="entry name" value="PKS_mFAS_DH"/>
</dbReference>
<gene>
    <name evidence="8" type="ORF">GCM10023220_52220</name>
</gene>
<dbReference type="RefSeq" id="WP_345622645.1">
    <property type="nucleotide sequence ID" value="NZ_BAABIG010000056.1"/>
</dbReference>
<feature type="region of interest" description="C-terminal hotdog fold" evidence="3">
    <location>
        <begin position="1458"/>
        <end position="1602"/>
    </location>
</feature>
<evidence type="ECO:0000259" key="7">
    <source>
        <dbReference type="PROSITE" id="PS52019"/>
    </source>
</evidence>
<dbReference type="EMBL" id="BAABIG010000056">
    <property type="protein sequence ID" value="GAA4814085.1"/>
    <property type="molecule type" value="Genomic_DNA"/>
</dbReference>
<comment type="caution">
    <text evidence="8">The sequence shown here is derived from an EMBL/GenBank/DDBJ whole genome shotgun (WGS) entry which is preliminary data.</text>
</comment>
<dbReference type="Pfam" id="PF00109">
    <property type="entry name" value="ketoacyl-synt"/>
    <property type="match status" value="3"/>
</dbReference>
<feature type="compositionally biased region" description="Low complexity" evidence="5">
    <location>
        <begin position="410"/>
        <end position="421"/>
    </location>
</feature>
<dbReference type="PROSITE" id="PS52004">
    <property type="entry name" value="KS3_2"/>
    <property type="match status" value="1"/>
</dbReference>
<feature type="domain" description="Ketosynthase family 3 (KS3)" evidence="6">
    <location>
        <begin position="8"/>
        <end position="445"/>
    </location>
</feature>
<name>A0ABP9CNA3_9ACTN</name>
<dbReference type="InterPro" id="IPR036291">
    <property type="entry name" value="NAD(P)-bd_dom_sf"/>
</dbReference>
<reference evidence="9" key="1">
    <citation type="journal article" date="2019" name="Int. J. Syst. Evol. Microbiol.">
        <title>The Global Catalogue of Microorganisms (GCM) 10K type strain sequencing project: providing services to taxonomists for standard genome sequencing and annotation.</title>
        <authorList>
            <consortium name="The Broad Institute Genomics Platform"/>
            <consortium name="The Broad Institute Genome Sequencing Center for Infectious Disease"/>
            <person name="Wu L."/>
            <person name="Ma J."/>
        </authorList>
    </citation>
    <scope>NUCLEOTIDE SEQUENCE [LARGE SCALE GENOMIC DNA]</scope>
    <source>
        <strain evidence="9">JCM 18081</strain>
    </source>
</reference>
<comment type="caution">
    <text evidence="3">Lacks conserved residue(s) required for the propagation of feature annotation.</text>
</comment>
<protein>
    <recommendedName>
        <fullName evidence="10">Ketosynthase (KS) domain-containing protein</fullName>
    </recommendedName>
</protein>
<keyword evidence="1" id="KW-0596">Phosphopantetheine</keyword>
<dbReference type="CDD" id="cd00833">
    <property type="entry name" value="PKS"/>
    <property type="match status" value="1"/>
</dbReference>
<evidence type="ECO:0000256" key="1">
    <source>
        <dbReference type="ARBA" id="ARBA00022450"/>
    </source>
</evidence>
<keyword evidence="9" id="KW-1185">Reference proteome</keyword>
<evidence type="ECO:0000256" key="4">
    <source>
        <dbReference type="RuleBase" id="RU003694"/>
    </source>
</evidence>
<dbReference type="PANTHER" id="PTHR43775">
    <property type="entry name" value="FATTY ACID SYNTHASE"/>
    <property type="match status" value="1"/>
</dbReference>
<evidence type="ECO:0000256" key="3">
    <source>
        <dbReference type="PROSITE-ProRule" id="PRU01363"/>
    </source>
</evidence>
<feature type="region of interest" description="Disordered" evidence="5">
    <location>
        <begin position="790"/>
        <end position="811"/>
    </location>
</feature>
<dbReference type="Gene3D" id="3.10.129.110">
    <property type="entry name" value="Polyketide synthase dehydratase"/>
    <property type="match status" value="1"/>
</dbReference>
<dbReference type="InterPro" id="IPR016039">
    <property type="entry name" value="Thiolase-like"/>
</dbReference>
<proteinExistence type="inferred from homology"/>
<dbReference type="PANTHER" id="PTHR43775:SF37">
    <property type="entry name" value="SI:DKEY-61P9.11"/>
    <property type="match status" value="1"/>
</dbReference>
<feature type="region of interest" description="Disordered" evidence="5">
    <location>
        <begin position="402"/>
        <end position="421"/>
    </location>
</feature>
<dbReference type="InterPro" id="IPR020841">
    <property type="entry name" value="PKS_Beta-ketoAc_synthase_dom"/>
</dbReference>
<keyword evidence="4" id="KW-0808">Transferase</keyword>
<dbReference type="InterPro" id="IPR013968">
    <property type="entry name" value="PKS_KR"/>
</dbReference>
<evidence type="ECO:0000256" key="2">
    <source>
        <dbReference type="ARBA" id="ARBA00022553"/>
    </source>
</evidence>
<dbReference type="InterPro" id="IPR057326">
    <property type="entry name" value="KR_dom"/>
</dbReference>
<keyword evidence="2" id="KW-0597">Phosphoprotein</keyword>
<dbReference type="Pfam" id="PF02801">
    <property type="entry name" value="Ketoacyl-synt_C"/>
    <property type="match status" value="1"/>
</dbReference>
<dbReference type="SMART" id="SM00825">
    <property type="entry name" value="PKS_KS"/>
    <property type="match status" value="1"/>
</dbReference>
<dbReference type="InterPro" id="IPR014031">
    <property type="entry name" value="Ketoacyl_synth_C"/>
</dbReference>
<comment type="similarity">
    <text evidence="4">Belongs to the thiolase-like superfamily. Beta-ketoacyl-ACP synthases family.</text>
</comment>
<sequence length="1602" mass="169482">MTAADESDELIAVVGIGVAVPGAGSPAELWRTLNGTRDAFSEPGDRFDLRHFWSDDPHEEDKTYARRAGYLHDLRPHPDLEKLEKEEGDGPGRDDAERWLWHALFQAREHVRTGPDRPCAAYVGAWPGGSQSLVESAFVDAVTRPVEDSGQAERVRAALLAHYRHALPLADAATPDAVVRKVFARLPEPVTESCVVDTACASSLYAVDLGAKALLAGECEIAYCGGITVVDPTMAVMFAKLSGLSPRGRVRAFTEAADGTLFSDGAGIVALKTLRRARQDHDTVHGVLLGFGAAADGRGKSISAPNPSGQRRAIERARSVNSLSSGQVDWVIAHGTGTAAGDRVESQVLSALGPASGQLCTSNKPVFGHTGWTAGVVSLIHALLGLRHGWVPAQLGRSEAVDEPPAGLDVPAGPVRFGPRPGGRRTVGISAFGFGGTNAHLLVADRGEEAGLRSGPPSRPAGTDLVLVAWAAHLPGDPAPDAVRDWLRGAAAAPPASFPDPYPAARPSEVRLSARTLPVVDPAQLMGLQAAARLVGEHGELWSDLRETTGVIAAHTGLPRGLVGTAVRCYAHDAAVLLGRPGAGPDFADAAGRLEATRRHFPACTEDSQAGVLPNVIASRIAARYDLHGPTLAVDAGVDSTLTALRVARRYLRTGELDLALVLAVNGNATPANAAVAGTGTTPLAEGAFLLAVTTADLAERRGWRTLARLSLTGPIAGAGTAAVRAEPARSYLAAEHAVALLRAVESGGPAVRLPGRHDDTVLTVSPAGTPRPPAPPPASHLTTRYTRGFVRAAPPPPAPSAPGRSTEASLPPRGLLLAESAEAAARIEAEARESGTTVFVLPAGAGGRVADHDHAALLTAADRAAPHLTVVGDLPGLSLHRVLALHEATFVAVRRLWPRWRPDSSLTVLLGGATRARAAVPAALFEGLVKSARWERPDAVAVAVTTDEAVDGALLHRVAAERTGAAMPPPVVRHLRGERWTEVLHPAPLPDAVPEFDLLPDDCVGIVTGGTSGLARELLRALPPRLRPRLWLLGRTPIDGPAPRDGGTATGEPYATTRTDLVRQLREELPDLSTREVVEHADEILRHREVHRALRALGARFGDDQVRYATCDMTDEDRVRNVVGRVLRDEGRVDFVLHAAGQVASTLLRNKSLDAFRAVRDTKVLGHHHLETALASHPPRLWCNIGSYSGTAGAPGDTDYASANAYLAAAAEAATGPAQVTIGFTMWRQTGMGADDLFQEHVARQGQFTPISSEEGAAQFLAELRAAPLASGAAVYLGPAERDRLREHRPGLVRDEQPPCPAGRQRPAWWKRRPADTGDVEWTHLVDPDPERHLLDHLVGGKPTVPATFVLDLAAHAAEALVPGAVTTGFRDARFDTFIRPFSRKVPAPLRIRARVLPDRPGESGPPRTAVAVSVHSDTLDPSGALRPGALRHFQAVVLLDRDRREKLPRHPAPRPRSPVAARDAYAAPGAPVSLRGPFRNLSHCQVDGTTAYGTWTPSLAGHPWLRTLTTPALFLCAALRTLALRPATAGHQPFFVPRSIGHIELSTEGANDHDLLLRYGHGLTVSSDDGGTCRGTTPDGQVLTLLTGIELADLAGRRAS</sequence>
<dbReference type="Gene3D" id="3.40.50.720">
    <property type="entry name" value="NAD(P)-binding Rossmann-like Domain"/>
    <property type="match status" value="1"/>
</dbReference>
<dbReference type="InterPro" id="IPR050091">
    <property type="entry name" value="PKS_NRPS_Biosynth_Enz"/>
</dbReference>
<dbReference type="PROSITE" id="PS52019">
    <property type="entry name" value="PKS_MFAS_DH"/>
    <property type="match status" value="1"/>
</dbReference>
<evidence type="ECO:0000256" key="5">
    <source>
        <dbReference type="SAM" id="MobiDB-lite"/>
    </source>
</evidence>
<dbReference type="Pfam" id="PF08659">
    <property type="entry name" value="KR"/>
    <property type="match status" value="1"/>
</dbReference>
<dbReference type="SUPFAM" id="SSF53901">
    <property type="entry name" value="Thiolase-like"/>
    <property type="match status" value="2"/>
</dbReference>
<feature type="domain" description="PKS/mFAS DH" evidence="7">
    <location>
        <begin position="1307"/>
        <end position="1602"/>
    </location>
</feature>
<evidence type="ECO:0008006" key="10">
    <source>
        <dbReference type="Google" id="ProtNLM"/>
    </source>
</evidence>
<dbReference type="InterPro" id="IPR014030">
    <property type="entry name" value="Ketoacyl_synth_N"/>
</dbReference>
<dbReference type="Gene3D" id="3.40.47.10">
    <property type="match status" value="2"/>
</dbReference>